<sequence length="236" mass="25571">MTHTARTRLQPDGHGLKNVGIPQDLTAWAIEPGDQKETNSCASWATAHTLTGWYANAGKQKETRFAPMYLYSQVNDGVDGGSTLAAPLDIALAKGIDTAQHYSWGDYNWKNAPTNADHANAAKHRTPYQKYTMLYSGDGNGGSPLIDQLKRALASSTPVAIAFLVRQGFVDLSPTNQVDRDTNSKPIGRHEVIALGYDSDGLLVENSWGAEWGNKGYGKLAWSVVAKDVFQAAVVH</sequence>
<dbReference type="SMART" id="SM00645">
    <property type="entry name" value="Pept_C1"/>
    <property type="match status" value="1"/>
</dbReference>
<dbReference type="EMBL" id="MDEJ01000206">
    <property type="protein sequence ID" value="PPU86376.1"/>
    <property type="molecule type" value="Genomic_DNA"/>
</dbReference>
<proteinExistence type="predicted"/>
<protein>
    <submittedName>
        <fullName evidence="2">Peptidase C1</fullName>
    </submittedName>
</protein>
<organism evidence="2 3">
    <name type="scientific">Xanthomonas populi</name>
    <dbReference type="NCBI Taxonomy" id="53414"/>
    <lineage>
        <taxon>Bacteria</taxon>
        <taxon>Pseudomonadati</taxon>
        <taxon>Pseudomonadota</taxon>
        <taxon>Gammaproteobacteria</taxon>
        <taxon>Lysobacterales</taxon>
        <taxon>Lysobacteraceae</taxon>
        <taxon>Xanthomonas</taxon>
    </lineage>
</organism>
<keyword evidence="3" id="KW-1185">Reference proteome</keyword>
<dbReference type="Proteomes" id="UP000239939">
    <property type="component" value="Unassembled WGS sequence"/>
</dbReference>
<reference evidence="3" key="1">
    <citation type="submission" date="2016-08" db="EMBL/GenBank/DDBJ databases">
        <authorList>
            <person name="Merda D."/>
            <person name="Briand M."/>
            <person name="Taghouti G."/>
            <person name="Carrere S."/>
            <person name="Gouzy J."/>
            <person name="Portier P."/>
            <person name="Jacques M.-A."/>
            <person name="Fischer-Le Saux M."/>
        </authorList>
    </citation>
    <scope>NUCLEOTIDE SEQUENCE [LARGE SCALE GENOMIC DNA]</scope>
    <source>
        <strain evidence="3">CFBP1817</strain>
    </source>
</reference>
<dbReference type="SUPFAM" id="SSF54001">
    <property type="entry name" value="Cysteine proteinases"/>
    <property type="match status" value="1"/>
</dbReference>
<dbReference type="Gene3D" id="3.90.70.10">
    <property type="entry name" value="Cysteine proteinases"/>
    <property type="match status" value="1"/>
</dbReference>
<dbReference type="CDD" id="cd02619">
    <property type="entry name" value="Peptidase_C1"/>
    <property type="match status" value="1"/>
</dbReference>
<dbReference type="InterPro" id="IPR000668">
    <property type="entry name" value="Peptidase_C1A_C"/>
</dbReference>
<dbReference type="OrthoDB" id="1491023at2"/>
<accession>A0A2S7E8C6</accession>
<dbReference type="GO" id="GO:0008234">
    <property type="term" value="F:cysteine-type peptidase activity"/>
    <property type="evidence" value="ECO:0007669"/>
    <property type="project" value="InterPro"/>
</dbReference>
<dbReference type="Pfam" id="PF00112">
    <property type="entry name" value="Peptidase_C1"/>
    <property type="match status" value="1"/>
</dbReference>
<comment type="caution">
    <text evidence="2">The sequence shown here is derived from an EMBL/GenBank/DDBJ whole genome shotgun (WGS) entry which is preliminary data.</text>
</comment>
<evidence type="ECO:0000313" key="3">
    <source>
        <dbReference type="Proteomes" id="UP000239939"/>
    </source>
</evidence>
<feature type="domain" description="Peptidase C1A papain C-terminal" evidence="1">
    <location>
        <begin position="21"/>
        <end position="233"/>
    </location>
</feature>
<gene>
    <name evidence="2" type="ORF">XpopCFBP1817_19270</name>
</gene>
<evidence type="ECO:0000259" key="1">
    <source>
        <dbReference type="SMART" id="SM00645"/>
    </source>
</evidence>
<name>A0A2S7E8C6_9XANT</name>
<dbReference type="InterPro" id="IPR038765">
    <property type="entry name" value="Papain-like_cys_pep_sf"/>
</dbReference>
<dbReference type="AlphaFoldDB" id="A0A2S7E8C6"/>
<dbReference type="GO" id="GO:0006508">
    <property type="term" value="P:proteolysis"/>
    <property type="evidence" value="ECO:0007669"/>
    <property type="project" value="InterPro"/>
</dbReference>
<evidence type="ECO:0000313" key="2">
    <source>
        <dbReference type="EMBL" id="PPU86376.1"/>
    </source>
</evidence>